<evidence type="ECO:0000256" key="4">
    <source>
        <dbReference type="ARBA" id="ARBA00022643"/>
    </source>
</evidence>
<comment type="cofactor">
    <cofactor evidence="6">
        <name>FMN</name>
        <dbReference type="ChEBI" id="CHEBI:58210"/>
    </cofactor>
</comment>
<comment type="subcellular location">
    <subcellularLocation>
        <location evidence="6">Cell membrane</location>
        <topology evidence="6">Single-pass membrane protein</topology>
    </subcellularLocation>
</comment>
<dbReference type="HAMAP" id="MF_00479">
    <property type="entry name" value="RsxG_RnfG"/>
    <property type="match status" value="1"/>
</dbReference>
<sequence length="234" mass="24882">MGKSASTLPNMVLTLLIVTAIAGSSLGFIYQLTKAPIEAAATAKQQEAIELVMPGFDNDPAAEMYEIQSDEGFVLKVFPAKKEGEFIGAAIESVTNKGFSGEIRIMVGMKPNGDIVNYQILEHKETPGLGTQMDDWFKPAEAGAEEKSRSAFFDAFYGIKAKAEGGEDTKSIIGKNPGTSRLTVRQDGGEVDAITAATITSRAFLHAVEVAYKTFTEKADAASSATKQEEGGAE</sequence>
<dbReference type="PANTHER" id="PTHR36118">
    <property type="entry name" value="ION-TRANSLOCATING OXIDOREDUCTASE COMPLEX SUBUNIT G"/>
    <property type="match status" value="1"/>
</dbReference>
<keyword evidence="6" id="KW-1133">Transmembrane helix</keyword>
<protein>
    <recommendedName>
        <fullName evidence="6">Ion-translocating oxidoreductase complex subunit G</fullName>
        <ecNumber evidence="6">7.-.-.-</ecNumber>
    </recommendedName>
    <alternativeName>
        <fullName evidence="6">Rnf electron transport complex subunit G</fullName>
    </alternativeName>
</protein>
<keyword evidence="2 6" id="KW-0597">Phosphoprotein</keyword>
<keyword evidence="5 6" id="KW-0249">Electron transport</keyword>
<gene>
    <name evidence="6" type="primary">rnfG</name>
    <name evidence="8" type="ORF">JCM15548_12505</name>
</gene>
<feature type="domain" description="FMN-binding" evidence="7">
    <location>
        <begin position="98"/>
        <end position="215"/>
    </location>
</feature>
<dbReference type="Proteomes" id="UP000032900">
    <property type="component" value="Unassembled WGS sequence"/>
</dbReference>
<dbReference type="GO" id="GO:0022900">
    <property type="term" value="P:electron transport chain"/>
    <property type="evidence" value="ECO:0007669"/>
    <property type="project" value="UniProtKB-UniRule"/>
</dbReference>
<comment type="caution">
    <text evidence="8">The sequence shown here is derived from an EMBL/GenBank/DDBJ whole genome shotgun (WGS) entry which is preliminary data.</text>
</comment>
<evidence type="ECO:0000259" key="7">
    <source>
        <dbReference type="SMART" id="SM00900"/>
    </source>
</evidence>
<dbReference type="GO" id="GO:0010181">
    <property type="term" value="F:FMN binding"/>
    <property type="evidence" value="ECO:0007669"/>
    <property type="project" value="InterPro"/>
</dbReference>
<dbReference type="GO" id="GO:0009055">
    <property type="term" value="F:electron transfer activity"/>
    <property type="evidence" value="ECO:0007669"/>
    <property type="project" value="InterPro"/>
</dbReference>
<evidence type="ECO:0000256" key="6">
    <source>
        <dbReference type="HAMAP-Rule" id="MF_00479"/>
    </source>
</evidence>
<comment type="function">
    <text evidence="6">Part of a membrane-bound complex that couples electron transfer with translocation of ions across the membrane.</text>
</comment>
<keyword evidence="6" id="KW-0472">Membrane</keyword>
<dbReference type="PANTHER" id="PTHR36118:SF1">
    <property type="entry name" value="ION-TRANSLOCATING OXIDOREDUCTASE COMPLEX SUBUNIT G"/>
    <property type="match status" value="1"/>
</dbReference>
<keyword evidence="6" id="KW-1003">Cell membrane</keyword>
<dbReference type="AlphaFoldDB" id="A0A0E9LYM7"/>
<dbReference type="OrthoDB" id="9794010at2"/>
<dbReference type="SMART" id="SM00900">
    <property type="entry name" value="FMN_bind"/>
    <property type="match status" value="1"/>
</dbReference>
<comment type="subunit">
    <text evidence="6">The complex is composed of six subunits: RnfA, RnfB, RnfC, RnfD, RnfE and RnfG.</text>
</comment>
<evidence type="ECO:0000313" key="9">
    <source>
        <dbReference type="Proteomes" id="UP000032900"/>
    </source>
</evidence>
<dbReference type="STRING" id="1236989.JCM15548_12505"/>
<keyword evidence="9" id="KW-1185">Reference proteome</keyword>
<dbReference type="EC" id="7.-.-.-" evidence="6"/>
<keyword evidence="1 6" id="KW-0813">Transport</keyword>
<dbReference type="PIRSF" id="PIRSF006091">
    <property type="entry name" value="E_trnsport_RnfG"/>
    <property type="match status" value="1"/>
</dbReference>
<name>A0A0E9LYM7_9BACT</name>
<dbReference type="GO" id="GO:0005886">
    <property type="term" value="C:plasma membrane"/>
    <property type="evidence" value="ECO:0007669"/>
    <property type="project" value="UniProtKB-SubCell"/>
</dbReference>
<reference evidence="8 9" key="1">
    <citation type="journal article" date="2015" name="Microbes Environ.">
        <title>Distribution and evolution of nitrogen fixation genes in the phylum bacteroidetes.</title>
        <authorList>
            <person name="Inoue J."/>
            <person name="Oshima K."/>
            <person name="Suda W."/>
            <person name="Sakamoto M."/>
            <person name="Iino T."/>
            <person name="Noda S."/>
            <person name="Hongoh Y."/>
            <person name="Hattori M."/>
            <person name="Ohkuma M."/>
        </authorList>
    </citation>
    <scope>NUCLEOTIDE SEQUENCE [LARGE SCALE GENOMIC DNA]</scope>
    <source>
        <strain evidence="8">JCM 15548</strain>
    </source>
</reference>
<dbReference type="InterPro" id="IPR007329">
    <property type="entry name" value="FMN-bd"/>
</dbReference>
<accession>A0A0E9LYM7</accession>
<evidence type="ECO:0000256" key="3">
    <source>
        <dbReference type="ARBA" id="ARBA00022630"/>
    </source>
</evidence>
<evidence type="ECO:0000313" key="8">
    <source>
        <dbReference type="EMBL" id="GAO30246.1"/>
    </source>
</evidence>
<dbReference type="InterPro" id="IPR010209">
    <property type="entry name" value="Ion_transpt_RnfG/RsxG"/>
</dbReference>
<keyword evidence="6" id="KW-1278">Translocase</keyword>
<keyword evidence="4 6" id="KW-0288">FMN</keyword>
<dbReference type="EMBL" id="BAZW01000020">
    <property type="protein sequence ID" value="GAO30246.1"/>
    <property type="molecule type" value="Genomic_DNA"/>
</dbReference>
<dbReference type="NCBIfam" id="TIGR01947">
    <property type="entry name" value="rnfG"/>
    <property type="match status" value="1"/>
</dbReference>
<comment type="similarity">
    <text evidence="6">Belongs to the RnfG family.</text>
</comment>
<evidence type="ECO:0000256" key="2">
    <source>
        <dbReference type="ARBA" id="ARBA00022553"/>
    </source>
</evidence>
<organism evidence="8 9">
    <name type="scientific">Geofilum rubicundum JCM 15548</name>
    <dbReference type="NCBI Taxonomy" id="1236989"/>
    <lineage>
        <taxon>Bacteria</taxon>
        <taxon>Pseudomonadati</taxon>
        <taxon>Bacteroidota</taxon>
        <taxon>Bacteroidia</taxon>
        <taxon>Marinilabiliales</taxon>
        <taxon>Marinilabiliaceae</taxon>
        <taxon>Geofilum</taxon>
    </lineage>
</organism>
<keyword evidence="6" id="KW-0812">Transmembrane</keyword>
<evidence type="ECO:0000256" key="1">
    <source>
        <dbReference type="ARBA" id="ARBA00022448"/>
    </source>
</evidence>
<dbReference type="Pfam" id="PF04205">
    <property type="entry name" value="FMN_bind"/>
    <property type="match status" value="1"/>
</dbReference>
<dbReference type="Gene3D" id="3.90.1010.20">
    <property type="match status" value="1"/>
</dbReference>
<feature type="modified residue" description="FMN phosphoryl threonine" evidence="6">
    <location>
        <position position="198"/>
    </location>
</feature>
<evidence type="ECO:0000256" key="5">
    <source>
        <dbReference type="ARBA" id="ARBA00022982"/>
    </source>
</evidence>
<proteinExistence type="inferred from homology"/>
<keyword evidence="3 6" id="KW-0285">Flavoprotein</keyword>